<proteinExistence type="predicted"/>
<gene>
    <name evidence="2" type="ORF">GCM10010361_02490</name>
</gene>
<accession>A0ABP3J4V8</accession>
<evidence type="ECO:0000259" key="1">
    <source>
        <dbReference type="Pfam" id="PF17765"/>
    </source>
</evidence>
<keyword evidence="3" id="KW-1185">Reference proteome</keyword>
<evidence type="ECO:0000313" key="2">
    <source>
        <dbReference type="EMBL" id="GAA0442037.1"/>
    </source>
</evidence>
<organism evidence="2 3">
    <name type="scientific">Streptomyces olivaceiscleroticus</name>
    <dbReference type="NCBI Taxonomy" id="68245"/>
    <lineage>
        <taxon>Bacteria</taxon>
        <taxon>Bacillati</taxon>
        <taxon>Actinomycetota</taxon>
        <taxon>Actinomycetes</taxon>
        <taxon>Kitasatosporales</taxon>
        <taxon>Streptomycetaceae</taxon>
        <taxon>Streptomyces</taxon>
    </lineage>
</organism>
<comment type="caution">
    <text evidence="2">The sequence shown here is derived from an EMBL/GenBank/DDBJ whole genome shotgun (WGS) entry which is preliminary data.</text>
</comment>
<sequence length="54" mass="5873">MEYETLTLPGDPDKILFVYTAEPGSPSGQALDLLATWTLTGHGIPWTGTTQEHD</sequence>
<reference evidence="3" key="1">
    <citation type="journal article" date="2019" name="Int. J. Syst. Evol. Microbiol.">
        <title>The Global Catalogue of Microorganisms (GCM) 10K type strain sequencing project: providing services to taxonomists for standard genome sequencing and annotation.</title>
        <authorList>
            <consortium name="The Broad Institute Genomics Platform"/>
            <consortium name="The Broad Institute Genome Sequencing Center for Infectious Disease"/>
            <person name="Wu L."/>
            <person name="Ma J."/>
        </authorList>
    </citation>
    <scope>NUCLEOTIDE SEQUENCE [LARGE SCALE GENOMIC DNA]</scope>
    <source>
        <strain evidence="3">JCM 4805</strain>
    </source>
</reference>
<name>A0ABP3J4V8_9ACTN</name>
<dbReference type="EMBL" id="BAAABY010000002">
    <property type="protein sequence ID" value="GAA0442037.1"/>
    <property type="molecule type" value="Genomic_DNA"/>
</dbReference>
<protein>
    <recommendedName>
        <fullName evidence="1">MmyB-like transcription regulator ligand binding domain-containing protein</fullName>
    </recommendedName>
</protein>
<evidence type="ECO:0000313" key="3">
    <source>
        <dbReference type="Proteomes" id="UP001500909"/>
    </source>
</evidence>
<dbReference type="InterPro" id="IPR041413">
    <property type="entry name" value="MLTR_LBD"/>
</dbReference>
<dbReference type="Proteomes" id="UP001500909">
    <property type="component" value="Unassembled WGS sequence"/>
</dbReference>
<feature type="domain" description="MmyB-like transcription regulator ligand binding" evidence="1">
    <location>
        <begin position="1"/>
        <end position="34"/>
    </location>
</feature>
<dbReference type="Pfam" id="PF17765">
    <property type="entry name" value="MLTR_LBD"/>
    <property type="match status" value="1"/>
</dbReference>